<dbReference type="Pfam" id="PF10978">
    <property type="entry name" value="DUF2785"/>
    <property type="match status" value="1"/>
</dbReference>
<evidence type="ECO:0000313" key="2">
    <source>
        <dbReference type="Proteomes" id="UP001232992"/>
    </source>
</evidence>
<dbReference type="InterPro" id="IPR021247">
    <property type="entry name" value="DUF2785"/>
</dbReference>
<accession>A0ABT7BZ44</accession>
<sequence>MDADFLKAIVEQRFAIPKNHNVAELTPQLMQNLGAVRWELRDRSYMTLSAWIWGWNLGEASAKKRPTYYSEAELLDLGEQAKQNIALGLGEGESDRVFLRTYSILLLNDLTDFHHHYPYLEEQEIRDRMALYLNYLQNERDLRGYIDAEKGWAHGMAHVADSLMVLSRNSYLKASDLIQLLDGISNKLRHPQPSVYIHSEEERLARAAVNICQGNCLTIEQINDWIDRLIEPDRRRPSGHFVWDDFENYPWRKILTDPTEKLCAYRNLQNFLRAFSFQWQRREIAMERQQTVQQKIERALEFIDTGFYDTTQGFFLHNT</sequence>
<protein>
    <submittedName>
        <fullName evidence="1">DUF2785 domain-containing protein</fullName>
    </submittedName>
</protein>
<proteinExistence type="predicted"/>
<evidence type="ECO:0000313" key="1">
    <source>
        <dbReference type="EMBL" id="MDJ1183754.1"/>
    </source>
</evidence>
<dbReference type="EMBL" id="JAQOSQ010000009">
    <property type="protein sequence ID" value="MDJ1183754.1"/>
    <property type="molecule type" value="Genomic_DNA"/>
</dbReference>
<name>A0ABT7BZ44_9CYAN</name>
<keyword evidence="2" id="KW-1185">Reference proteome</keyword>
<dbReference type="RefSeq" id="WP_283758406.1">
    <property type="nucleotide sequence ID" value="NZ_JAQOSQ010000009.1"/>
</dbReference>
<dbReference type="Proteomes" id="UP001232992">
    <property type="component" value="Unassembled WGS sequence"/>
</dbReference>
<comment type="caution">
    <text evidence="1">The sequence shown here is derived from an EMBL/GenBank/DDBJ whole genome shotgun (WGS) entry which is preliminary data.</text>
</comment>
<gene>
    <name evidence="1" type="ORF">PMH09_11200</name>
</gene>
<reference evidence="1 2" key="1">
    <citation type="submission" date="2023-01" db="EMBL/GenBank/DDBJ databases">
        <title>Novel diversity within Roseofilum (Cyanobacteria; Desertifilaceae) from marine benthic mats with descriptions of four novel species.</title>
        <authorList>
            <person name="Wang Y."/>
            <person name="Berthold D.E."/>
            <person name="Hu J."/>
            <person name="Lefler F.W."/>
            <person name="Laughinghouse H.D. IV."/>
        </authorList>
    </citation>
    <scope>NUCLEOTIDE SEQUENCE [LARGE SCALE GENOMIC DNA]</scope>
    <source>
        <strain evidence="1 2">BLCC-M143</strain>
    </source>
</reference>
<organism evidence="1 2">
    <name type="scientific">Roseofilum casamattae BLCC-M143</name>
    <dbReference type="NCBI Taxonomy" id="3022442"/>
    <lineage>
        <taxon>Bacteria</taxon>
        <taxon>Bacillati</taxon>
        <taxon>Cyanobacteriota</taxon>
        <taxon>Cyanophyceae</taxon>
        <taxon>Desertifilales</taxon>
        <taxon>Desertifilaceae</taxon>
        <taxon>Roseofilum</taxon>
        <taxon>Roseofilum casamattae</taxon>
    </lineage>
</organism>